<protein>
    <recommendedName>
        <fullName evidence="2">aminodeoxychorismate synthase</fullName>
        <ecNumber evidence="2">2.6.1.85</ecNumber>
    </recommendedName>
</protein>
<name>A0A144MUZ5_BRELN</name>
<evidence type="ECO:0000259" key="6">
    <source>
        <dbReference type="Pfam" id="PF00425"/>
    </source>
</evidence>
<dbReference type="Pfam" id="PF04715">
    <property type="entry name" value="Anth_synt_I_N"/>
    <property type="match status" value="1"/>
</dbReference>
<keyword evidence="3" id="KW-0808">Transferase</keyword>
<gene>
    <name evidence="8" type="ORF">A2T55_11330</name>
</gene>
<dbReference type="RefSeq" id="WP_062862872.1">
    <property type="nucleotide sequence ID" value="NZ_CP014869.1"/>
</dbReference>
<evidence type="ECO:0000313" key="8">
    <source>
        <dbReference type="EMBL" id="AMT95469.1"/>
    </source>
</evidence>
<dbReference type="KEGG" id="bly:A2T55_11330"/>
<sequence>MVPDGPSGATRPLRTLLIDNADSFTLNLFHLLAEVNECGPTLVPNDWAEFEMSVLDEFDNVVISPGPGTPERSADFGICAEVIEHSPIPVLGVCLGHQGIAHVHGGAVVHSPEPRHGRVSAIRHTETELFAGIPSPFSAVRYHSLAVTDLPDCLEATAWSEDGVIQALRHRSRPQWGVQFHPESIASEQARTLLRNFAELTVAWNRGTEHQDDGSVNEARDGEEIVSKSDLPAGTCAALNRSEATPHPTDDRHHYILDTDVLPQTFSDERLFAELFGDELEAVWLDGNLLGNDSSRFSIMGAPSGPLSKIATASVPEGTVEVRSASGDSENLIKSTGFFYWLDAELASTTVAVSSGRIEAPGTETAFPDKGTLNHDLPFEFRLGWVGYIGYELKAEVGSPNQHESDVPDAVVMFLDRALVIDHDTERIHLLALRPDDDLDGRAANHDWFDQTRARIDSIPTDEPSDPDQLRVTSAKGDATAADEWPNSILTARHSRHAYLDLIDQAQEKITDGETYEVCLTNMLECAVDPHATPLEMYLRLREDNPTPFGAFIRTREAVILSTSPERFLRIGADGRVESKPIKGTRPRGATPAEDEAIKAELAASVKDRSENLMIVDLVRHDLGRTAELGSVQVDTLFGIESYATVHQMVSTVSSRLAEDASPVACVRAAFPPGSMTGAPKLRTMTTIEELEAGPRGVYSGAVGYFSLGGAVDLSVVIRTLVVQGETLSYGVGGAIVALSDSEEEYEETVVKAAPVLRLLGGVEFPGEVVVHANAPSELRTHIHSTEQIGDADVHTMIPAEEAGPTDTAVAEYSGGVER</sequence>
<evidence type="ECO:0000256" key="1">
    <source>
        <dbReference type="ARBA" id="ARBA00005970"/>
    </source>
</evidence>
<dbReference type="AlphaFoldDB" id="A0A144MUZ5"/>
<dbReference type="InterPro" id="IPR006221">
    <property type="entry name" value="TrpG/PapA_dom"/>
</dbReference>
<dbReference type="GO" id="GO:0008153">
    <property type="term" value="P:4-aminobenzoate biosynthetic process"/>
    <property type="evidence" value="ECO:0007669"/>
    <property type="project" value="TreeGrafter"/>
</dbReference>
<organism evidence="8 9">
    <name type="scientific">Brevibacterium linens</name>
    <dbReference type="NCBI Taxonomy" id="1703"/>
    <lineage>
        <taxon>Bacteria</taxon>
        <taxon>Bacillati</taxon>
        <taxon>Actinomycetota</taxon>
        <taxon>Actinomycetes</taxon>
        <taxon>Micrococcales</taxon>
        <taxon>Brevibacteriaceae</taxon>
        <taxon>Brevibacterium</taxon>
    </lineage>
</organism>
<dbReference type="EC" id="2.6.1.85" evidence="2"/>
<dbReference type="PRINTS" id="PR00099">
    <property type="entry name" value="CPSGATASE"/>
</dbReference>
<dbReference type="GO" id="GO:0005737">
    <property type="term" value="C:cytoplasm"/>
    <property type="evidence" value="ECO:0007669"/>
    <property type="project" value="TreeGrafter"/>
</dbReference>
<dbReference type="Gene3D" id="3.40.50.880">
    <property type="match status" value="1"/>
</dbReference>
<proteinExistence type="inferred from homology"/>
<dbReference type="GO" id="GO:0046820">
    <property type="term" value="F:4-amino-4-deoxychorismate synthase activity"/>
    <property type="evidence" value="ECO:0007669"/>
    <property type="project" value="UniProtKB-EC"/>
</dbReference>
<dbReference type="InterPro" id="IPR005802">
    <property type="entry name" value="ADC_synth_comp_1"/>
</dbReference>
<dbReference type="InterPro" id="IPR015890">
    <property type="entry name" value="Chorismate_C"/>
</dbReference>
<evidence type="ECO:0000313" key="9">
    <source>
        <dbReference type="Proteomes" id="UP000075950"/>
    </source>
</evidence>
<dbReference type="PRINTS" id="PR00096">
    <property type="entry name" value="GATASE"/>
</dbReference>
<reference evidence="9" key="1">
    <citation type="submission" date="2016-03" db="EMBL/GenBank/DDBJ databases">
        <authorList>
            <person name="Ploux O."/>
        </authorList>
    </citation>
    <scope>NUCLEOTIDE SEQUENCE [LARGE SCALE GENOMIC DNA]</scope>
    <source>
        <strain evidence="9">BS258</strain>
    </source>
</reference>
<dbReference type="PANTHER" id="PTHR11236:SF18">
    <property type="entry name" value="AMINODEOXYCHORISMATE SYNTHASE"/>
    <property type="match status" value="1"/>
</dbReference>
<dbReference type="InterPro" id="IPR019999">
    <property type="entry name" value="Anth_synth_I-like"/>
</dbReference>
<evidence type="ECO:0000259" key="7">
    <source>
        <dbReference type="Pfam" id="PF04715"/>
    </source>
</evidence>
<feature type="domain" description="Glutamine amidotransferase" evidence="5">
    <location>
        <begin position="16"/>
        <end position="198"/>
    </location>
</feature>
<feature type="domain" description="Chorismate-utilising enzyme C-terminal" evidence="6">
    <location>
        <begin position="496"/>
        <end position="752"/>
    </location>
</feature>
<dbReference type="Pfam" id="PF00117">
    <property type="entry name" value="GATase"/>
    <property type="match status" value="1"/>
</dbReference>
<evidence type="ECO:0000256" key="2">
    <source>
        <dbReference type="ARBA" id="ARBA00013139"/>
    </source>
</evidence>
<evidence type="ECO:0000256" key="4">
    <source>
        <dbReference type="ARBA" id="ARBA00022962"/>
    </source>
</evidence>
<dbReference type="NCBIfam" id="TIGR00566">
    <property type="entry name" value="trpG_papA"/>
    <property type="match status" value="1"/>
</dbReference>
<accession>A0A144MUZ5</accession>
<feature type="domain" description="Anthranilate synthase component I N-terminal" evidence="7">
    <location>
        <begin position="272"/>
        <end position="430"/>
    </location>
</feature>
<comment type="similarity">
    <text evidence="1">In the C-terminal section; belongs to the anthranilate synthase component I family.</text>
</comment>
<dbReference type="PROSITE" id="PS51273">
    <property type="entry name" value="GATASE_TYPE_1"/>
    <property type="match status" value="1"/>
</dbReference>
<dbReference type="InterPro" id="IPR029062">
    <property type="entry name" value="Class_I_gatase-like"/>
</dbReference>
<dbReference type="Gene3D" id="3.60.120.10">
    <property type="entry name" value="Anthranilate synthase"/>
    <property type="match status" value="1"/>
</dbReference>
<evidence type="ECO:0000256" key="3">
    <source>
        <dbReference type="ARBA" id="ARBA00022679"/>
    </source>
</evidence>
<dbReference type="GO" id="GO:0000162">
    <property type="term" value="P:L-tryptophan biosynthetic process"/>
    <property type="evidence" value="ECO:0007669"/>
    <property type="project" value="TreeGrafter"/>
</dbReference>
<dbReference type="SUPFAM" id="SSF56322">
    <property type="entry name" value="ADC synthase"/>
    <property type="match status" value="1"/>
</dbReference>
<dbReference type="InterPro" id="IPR017926">
    <property type="entry name" value="GATASE"/>
</dbReference>
<evidence type="ECO:0000259" key="5">
    <source>
        <dbReference type="Pfam" id="PF00117"/>
    </source>
</evidence>
<keyword evidence="4" id="KW-0315">Glutamine amidotransferase</keyword>
<dbReference type="GO" id="GO:0009396">
    <property type="term" value="P:folic acid-containing compound biosynthetic process"/>
    <property type="evidence" value="ECO:0007669"/>
    <property type="project" value="InterPro"/>
</dbReference>
<dbReference type="Proteomes" id="UP000075950">
    <property type="component" value="Chromosome"/>
</dbReference>
<dbReference type="EMBL" id="CP014869">
    <property type="protein sequence ID" value="AMT95469.1"/>
    <property type="molecule type" value="Genomic_DNA"/>
</dbReference>
<dbReference type="SUPFAM" id="SSF52317">
    <property type="entry name" value="Class I glutamine amidotransferase-like"/>
    <property type="match status" value="1"/>
</dbReference>
<dbReference type="PRINTS" id="PR00097">
    <property type="entry name" value="ANTSNTHASEII"/>
</dbReference>
<dbReference type="InterPro" id="IPR006805">
    <property type="entry name" value="Anth_synth_I_N"/>
</dbReference>
<dbReference type="PANTHER" id="PTHR11236">
    <property type="entry name" value="AMINOBENZOATE/ANTHRANILATE SYNTHASE"/>
    <property type="match status" value="1"/>
</dbReference>
<dbReference type="NCBIfam" id="TIGR00553">
    <property type="entry name" value="pabB"/>
    <property type="match status" value="1"/>
</dbReference>
<dbReference type="CDD" id="cd01743">
    <property type="entry name" value="GATase1_Anthranilate_Synthase"/>
    <property type="match status" value="1"/>
</dbReference>
<dbReference type="Pfam" id="PF00425">
    <property type="entry name" value="Chorismate_bind"/>
    <property type="match status" value="1"/>
</dbReference>
<dbReference type="InterPro" id="IPR005801">
    <property type="entry name" value="ADC_synthase"/>
</dbReference>